<evidence type="ECO:0000259" key="2">
    <source>
        <dbReference type="Pfam" id="PF13635"/>
    </source>
</evidence>
<dbReference type="AlphaFoldDB" id="A0A6C1TVQ3"/>
<sequence>MVNGYIPRLADAELERSLRRQGGVLIQGPKGCGKTETAKRQAASFLNVETDPGVVLAMDTDPRLLLEGATPRLIDEWQLQPRLWDFARHSIDERRAKGQFIFTGSTAPGADATSHSGAGRFARMTMSTMTLFETGESDGSVSLAAVVAGDPLPFSTPALTLPELAERVCRGGLPYNVGLPLGDALDNVRDYIQTVADVDIHTVGGVNRDSERVRRMIRSLARGVGTELELQTIATDSESSRETTRDYLGALASIFVSVDQPAWFTHLRSKATLRKAPKRHLADPSFAMAALDRGPEHLLRDSAYFGQLFESLVVHELRALSGRTVYHARLNTKLEVDAVANIGGRDVLVEVKLGYSPEVIDHAADTLKRFAGHLEDDPALVVITSGGPAIRRSDGVTVVPIGALGP</sequence>
<dbReference type="InterPro" id="IPR041682">
    <property type="entry name" value="AAA_14"/>
</dbReference>
<dbReference type="InterPro" id="IPR025420">
    <property type="entry name" value="DUF4143"/>
</dbReference>
<name>A0A6C1TVQ3_9CORY</name>
<accession>A0A6C1TVQ3</accession>
<evidence type="ECO:0000313" key="4">
    <source>
        <dbReference type="Proteomes" id="UP000336646"/>
    </source>
</evidence>
<dbReference type="PANTHER" id="PTHR43566">
    <property type="entry name" value="CONSERVED PROTEIN"/>
    <property type="match status" value="1"/>
</dbReference>
<protein>
    <submittedName>
        <fullName evidence="3">ATP-binding protein</fullName>
    </submittedName>
</protein>
<dbReference type="GO" id="GO:0005524">
    <property type="term" value="F:ATP binding"/>
    <property type="evidence" value="ECO:0007669"/>
    <property type="project" value="UniProtKB-KW"/>
</dbReference>
<dbReference type="Pfam" id="PF13635">
    <property type="entry name" value="DUF4143"/>
    <property type="match status" value="1"/>
</dbReference>
<gene>
    <name evidence="3" type="ORF">EKI59_08610</name>
</gene>
<dbReference type="InterPro" id="IPR027417">
    <property type="entry name" value="P-loop_NTPase"/>
</dbReference>
<dbReference type="Proteomes" id="UP000336646">
    <property type="component" value="Unassembled WGS sequence"/>
</dbReference>
<comment type="caution">
    <text evidence="3">The sequence shown here is derived from an EMBL/GenBank/DDBJ whole genome shotgun (WGS) entry which is preliminary data.</text>
</comment>
<evidence type="ECO:0000313" key="3">
    <source>
        <dbReference type="EMBL" id="TVS27443.1"/>
    </source>
</evidence>
<dbReference type="RefSeq" id="WP_136651861.1">
    <property type="nucleotide sequence ID" value="NZ_JALXLI010000035.1"/>
</dbReference>
<dbReference type="EMBL" id="RXIR01000019">
    <property type="protein sequence ID" value="TVS27443.1"/>
    <property type="molecule type" value="Genomic_DNA"/>
</dbReference>
<reference evidence="3 4" key="1">
    <citation type="submission" date="2018-12" db="EMBL/GenBank/DDBJ databases">
        <title>Corynebacterium sanguinis sp. nov., a clinically-associated and environmental corynebacterium.</title>
        <authorList>
            <person name="Gonzales-Siles L."/>
            <person name="Jaen-Luchoro D."/>
            <person name="Cardew S."/>
            <person name="Inganas E."/>
            <person name="Ohlen M."/>
            <person name="Jensie-Markopolous S."/>
            <person name="Pinyeiro-Iglesias B."/>
            <person name="Molin K."/>
            <person name="Skovbjerg S."/>
            <person name="Svensson-Stadler L."/>
            <person name="Funke G."/>
            <person name="Moore E.R.B."/>
        </authorList>
    </citation>
    <scope>NUCLEOTIDE SEQUENCE [LARGE SCALE GENOMIC DNA]</scope>
    <source>
        <strain evidence="3 4">58734</strain>
    </source>
</reference>
<dbReference type="Pfam" id="PF13173">
    <property type="entry name" value="AAA_14"/>
    <property type="match status" value="1"/>
</dbReference>
<dbReference type="Gene3D" id="3.40.50.300">
    <property type="entry name" value="P-loop containing nucleotide triphosphate hydrolases"/>
    <property type="match status" value="1"/>
</dbReference>
<feature type="domain" description="DUF4143" evidence="2">
    <location>
        <begin position="199"/>
        <end position="353"/>
    </location>
</feature>
<keyword evidence="3" id="KW-0067">ATP-binding</keyword>
<proteinExistence type="predicted"/>
<organism evidence="3 4">
    <name type="scientific">Corynebacterium sanguinis</name>
    <dbReference type="NCBI Taxonomy" id="2594913"/>
    <lineage>
        <taxon>Bacteria</taxon>
        <taxon>Bacillati</taxon>
        <taxon>Actinomycetota</taxon>
        <taxon>Actinomycetes</taxon>
        <taxon>Mycobacteriales</taxon>
        <taxon>Corynebacteriaceae</taxon>
        <taxon>Corynebacterium</taxon>
    </lineage>
</organism>
<dbReference type="PANTHER" id="PTHR43566:SF2">
    <property type="entry name" value="DUF4143 DOMAIN-CONTAINING PROTEIN"/>
    <property type="match status" value="1"/>
</dbReference>
<dbReference type="SUPFAM" id="SSF52540">
    <property type="entry name" value="P-loop containing nucleoside triphosphate hydrolases"/>
    <property type="match status" value="1"/>
</dbReference>
<evidence type="ECO:0000259" key="1">
    <source>
        <dbReference type="Pfam" id="PF13173"/>
    </source>
</evidence>
<dbReference type="OrthoDB" id="128089at2"/>
<feature type="domain" description="AAA" evidence="1">
    <location>
        <begin position="24"/>
        <end position="133"/>
    </location>
</feature>
<keyword evidence="3" id="KW-0547">Nucleotide-binding</keyword>